<sequence length="121" mass="11684">MARPTVILLLALGCGSTAPYTAASAAINTGLAAGLSAASRAGGGCYSPCNPGYTCNPATGFCEQLSPVCVGEAADPRCAPSVPIPIGTKQPGTPRDGSAPPVGISPATGRAPPAPGERPAP</sequence>
<feature type="compositionally biased region" description="Pro residues" evidence="1">
    <location>
        <begin position="112"/>
        <end position="121"/>
    </location>
</feature>
<gene>
    <name evidence="3" type="ORF">AMYX_37020</name>
</gene>
<feature type="signal peptide" evidence="2">
    <location>
        <begin position="1"/>
        <end position="25"/>
    </location>
</feature>
<dbReference type="AlphaFoldDB" id="A0A7I9VRH6"/>
<organism evidence="3 4">
    <name type="scientific">Anaeromyxobacter diazotrophicus</name>
    <dbReference type="NCBI Taxonomy" id="2590199"/>
    <lineage>
        <taxon>Bacteria</taxon>
        <taxon>Pseudomonadati</taxon>
        <taxon>Myxococcota</taxon>
        <taxon>Myxococcia</taxon>
        <taxon>Myxococcales</taxon>
        <taxon>Cystobacterineae</taxon>
        <taxon>Anaeromyxobacteraceae</taxon>
        <taxon>Anaeromyxobacter</taxon>
    </lineage>
</organism>
<evidence type="ECO:0000256" key="2">
    <source>
        <dbReference type="SAM" id="SignalP"/>
    </source>
</evidence>
<name>A0A7I9VRH6_9BACT</name>
<evidence type="ECO:0000313" key="4">
    <source>
        <dbReference type="Proteomes" id="UP000503640"/>
    </source>
</evidence>
<dbReference type="RefSeq" id="WP_176067976.1">
    <property type="nucleotide sequence ID" value="NZ_BJTG01000009.1"/>
</dbReference>
<evidence type="ECO:0000256" key="1">
    <source>
        <dbReference type="SAM" id="MobiDB-lite"/>
    </source>
</evidence>
<dbReference type="EMBL" id="BJTG01000009">
    <property type="protein sequence ID" value="GEJ58961.1"/>
    <property type="molecule type" value="Genomic_DNA"/>
</dbReference>
<feature type="region of interest" description="Disordered" evidence="1">
    <location>
        <begin position="81"/>
        <end position="121"/>
    </location>
</feature>
<reference evidence="4" key="1">
    <citation type="journal article" date="2020" name="Appl. Environ. Microbiol.">
        <title>Diazotrophic Anaeromyxobacter Isolates from Soils.</title>
        <authorList>
            <person name="Masuda Y."/>
            <person name="Yamanaka H."/>
            <person name="Xu Z.X."/>
            <person name="Shiratori Y."/>
            <person name="Aono T."/>
            <person name="Amachi S."/>
            <person name="Senoo K."/>
            <person name="Itoh H."/>
        </authorList>
    </citation>
    <scope>NUCLEOTIDE SEQUENCE [LARGE SCALE GENOMIC DNA]</scope>
    <source>
        <strain evidence="4">R267</strain>
    </source>
</reference>
<feature type="chain" id="PRO_5029881202" evidence="2">
    <location>
        <begin position="26"/>
        <end position="121"/>
    </location>
</feature>
<keyword evidence="4" id="KW-1185">Reference proteome</keyword>
<evidence type="ECO:0000313" key="3">
    <source>
        <dbReference type="EMBL" id="GEJ58961.1"/>
    </source>
</evidence>
<dbReference type="Proteomes" id="UP000503640">
    <property type="component" value="Unassembled WGS sequence"/>
</dbReference>
<comment type="caution">
    <text evidence="3">The sequence shown here is derived from an EMBL/GenBank/DDBJ whole genome shotgun (WGS) entry which is preliminary data.</text>
</comment>
<accession>A0A7I9VRH6</accession>
<keyword evidence="2" id="KW-0732">Signal</keyword>
<protein>
    <submittedName>
        <fullName evidence="3">Uncharacterized protein</fullName>
    </submittedName>
</protein>
<proteinExistence type="predicted"/>